<organism evidence="2 3">
    <name type="scientific">Agaricicola taiwanensis</name>
    <dbReference type="NCBI Taxonomy" id="591372"/>
    <lineage>
        <taxon>Bacteria</taxon>
        <taxon>Pseudomonadati</taxon>
        <taxon>Pseudomonadota</taxon>
        <taxon>Alphaproteobacteria</taxon>
        <taxon>Rhodobacterales</taxon>
        <taxon>Paracoccaceae</taxon>
        <taxon>Agaricicola</taxon>
    </lineage>
</organism>
<dbReference type="GO" id="GO:0005975">
    <property type="term" value="P:carbohydrate metabolic process"/>
    <property type="evidence" value="ECO:0007669"/>
    <property type="project" value="InterPro"/>
</dbReference>
<dbReference type="Gene3D" id="3.20.20.80">
    <property type="entry name" value="Glycosidases"/>
    <property type="match status" value="1"/>
</dbReference>
<gene>
    <name evidence="2" type="ORF">GCM10007276_02230</name>
</gene>
<proteinExistence type="predicted"/>
<dbReference type="RefSeq" id="WP_229729104.1">
    <property type="nucleotide sequence ID" value="NZ_BMCP01000001.1"/>
</dbReference>
<dbReference type="Proteomes" id="UP000602745">
    <property type="component" value="Unassembled WGS sequence"/>
</dbReference>
<dbReference type="InterPro" id="IPR017853">
    <property type="entry name" value="GH"/>
</dbReference>
<comment type="caution">
    <text evidence="2">The sequence shown here is derived from an EMBL/GenBank/DDBJ whole genome shotgun (WGS) entry which is preliminary data.</text>
</comment>
<dbReference type="PANTHER" id="PTHR10357:SF219">
    <property type="entry name" value="MALTOSE ALPHA-D-GLUCOSYLTRANSFERASE"/>
    <property type="match status" value="1"/>
</dbReference>
<dbReference type="InterPro" id="IPR006047">
    <property type="entry name" value="GH13_cat_dom"/>
</dbReference>
<dbReference type="AlphaFoldDB" id="A0A8J2VKP7"/>
<dbReference type="PANTHER" id="PTHR10357">
    <property type="entry name" value="ALPHA-AMYLASE FAMILY MEMBER"/>
    <property type="match status" value="1"/>
</dbReference>
<dbReference type="InterPro" id="IPR013780">
    <property type="entry name" value="Glyco_hydro_b"/>
</dbReference>
<evidence type="ECO:0000313" key="2">
    <source>
        <dbReference type="EMBL" id="GGE28630.1"/>
    </source>
</evidence>
<dbReference type="Gene3D" id="2.60.40.1180">
    <property type="entry name" value="Golgi alpha-mannosidase II"/>
    <property type="match status" value="1"/>
</dbReference>
<dbReference type="Pfam" id="PF00128">
    <property type="entry name" value="Alpha-amylase"/>
    <property type="match status" value="2"/>
</dbReference>
<evidence type="ECO:0000313" key="3">
    <source>
        <dbReference type="Proteomes" id="UP000602745"/>
    </source>
</evidence>
<dbReference type="CDD" id="cd11334">
    <property type="entry name" value="AmyAc_TreS"/>
    <property type="match status" value="1"/>
</dbReference>
<dbReference type="InterPro" id="IPR045857">
    <property type="entry name" value="O16G_dom_2"/>
</dbReference>
<evidence type="ECO:0000259" key="1">
    <source>
        <dbReference type="SMART" id="SM00642"/>
    </source>
</evidence>
<name>A0A8J2VKP7_9RHOB</name>
<dbReference type="Gene3D" id="3.90.400.10">
    <property type="entry name" value="Oligo-1,6-glucosidase, Domain 2"/>
    <property type="match status" value="1"/>
</dbReference>
<protein>
    <submittedName>
        <fullName evidence="2">Maltose alpha-D-glucosyltransferase</fullName>
    </submittedName>
</protein>
<dbReference type="EMBL" id="BMCP01000001">
    <property type="protein sequence ID" value="GGE28630.1"/>
    <property type="molecule type" value="Genomic_DNA"/>
</dbReference>
<reference evidence="2" key="1">
    <citation type="journal article" date="2014" name="Int. J. Syst. Evol. Microbiol.">
        <title>Complete genome sequence of Corynebacterium casei LMG S-19264T (=DSM 44701T), isolated from a smear-ripened cheese.</title>
        <authorList>
            <consortium name="US DOE Joint Genome Institute (JGI-PGF)"/>
            <person name="Walter F."/>
            <person name="Albersmeier A."/>
            <person name="Kalinowski J."/>
            <person name="Ruckert C."/>
        </authorList>
    </citation>
    <scope>NUCLEOTIDE SEQUENCE</scope>
    <source>
        <strain evidence="2">CCM 7684</strain>
    </source>
</reference>
<reference evidence="2" key="2">
    <citation type="submission" date="2020-09" db="EMBL/GenBank/DDBJ databases">
        <authorList>
            <person name="Sun Q."/>
            <person name="Sedlacek I."/>
        </authorList>
    </citation>
    <scope>NUCLEOTIDE SEQUENCE</scope>
    <source>
        <strain evidence="2">CCM 7684</strain>
    </source>
</reference>
<accession>A0A8J2VKP7</accession>
<feature type="domain" description="Glycosyl hydrolase family 13 catalytic" evidence="1">
    <location>
        <begin position="10"/>
        <end position="390"/>
    </location>
</feature>
<dbReference type="SUPFAM" id="SSF51445">
    <property type="entry name" value="(Trans)glycosidases"/>
    <property type="match status" value="1"/>
</dbReference>
<sequence length="541" mass="61265">MWYQDAIIYGIDVEKFADGNGDGIGDFIGLTSKLPYLRKLGITCIWLLPFFDTPNRDNGYDIRDYYRLNPQTGTMGDFIEFIRRAGEHGIRVIVDLVVNHTSTEHPWFEAARRDARSRFRDYYIWSDSPPAIDTNNTTIFPGEEDNVWTYDEVANAYYFHRFYHFQPELNIANEEVREEVAKIMQYWMAFGVAGFRIDAAPIMIGENGLRRSEPRDPHGVLHDMNAVLRERLPDGLMMGEANVEPEKLSEFFGDGQGLGLLLNFYLNAFFFLALAREDAAPVAQALTELPQTPQDCGWGNFLRSLDELDLSRLTGEERQETYARFAPDESMRLYGRGIRRRIAPMLDGDQRRMEMVHSLILSLPGTAVMMYGDEIGLGEDLEVRGRDAVRVPMQWSGGRNGGFSDAPVKKMIQAPVQNGRFGYKSVNVDAQENDPASLLNKVRALVALRRQHELIHRAQLEAMETGHSAVLGHRCSDQGGGLLFLHNFSGRSARVDIGTALGRAGQVKDLVNGEIYPIDGSRLKLQLRPYQYIWGQLEKVG</sequence>
<dbReference type="SUPFAM" id="SSF51011">
    <property type="entry name" value="Glycosyl hydrolase domain"/>
    <property type="match status" value="1"/>
</dbReference>
<dbReference type="SMART" id="SM00642">
    <property type="entry name" value="Aamy"/>
    <property type="match status" value="1"/>
</dbReference>
<keyword evidence="3" id="KW-1185">Reference proteome</keyword>